<protein>
    <recommendedName>
        <fullName evidence="4">Helicase C-terminal domain-containing protein</fullName>
    </recommendedName>
</protein>
<reference evidence="5 6" key="1">
    <citation type="submission" date="2015-12" db="EMBL/GenBank/DDBJ databases">
        <title>Dictyostelia acquired genes for synthesis and detection of signals that induce cell-type specialization by lateral gene transfer from prokaryotes.</title>
        <authorList>
            <person name="Gloeckner G."/>
            <person name="Schaap P."/>
        </authorList>
    </citation>
    <scope>NUCLEOTIDE SEQUENCE [LARGE SCALE GENOMIC DNA]</scope>
    <source>
        <strain evidence="5 6">TK</strain>
    </source>
</reference>
<dbReference type="AlphaFoldDB" id="A0A151Z8S7"/>
<dbReference type="PANTHER" id="PTHR45626">
    <property type="entry name" value="TRANSCRIPTION TERMINATION FACTOR 2-RELATED"/>
    <property type="match status" value="1"/>
</dbReference>
<dbReference type="InParanoid" id="A0A151Z8S7"/>
<keyword evidence="3" id="KW-0067">ATP-binding</keyword>
<dbReference type="PROSITE" id="PS51194">
    <property type="entry name" value="HELICASE_CTER"/>
    <property type="match status" value="1"/>
</dbReference>
<dbReference type="GO" id="GO:0005634">
    <property type="term" value="C:nucleus"/>
    <property type="evidence" value="ECO:0007669"/>
    <property type="project" value="TreeGrafter"/>
</dbReference>
<dbReference type="Proteomes" id="UP000076078">
    <property type="component" value="Unassembled WGS sequence"/>
</dbReference>
<gene>
    <name evidence="5" type="ORF">DLAC_11753</name>
</gene>
<evidence type="ECO:0000256" key="3">
    <source>
        <dbReference type="ARBA" id="ARBA00022840"/>
    </source>
</evidence>
<dbReference type="GO" id="GO:0016787">
    <property type="term" value="F:hydrolase activity"/>
    <property type="evidence" value="ECO:0007669"/>
    <property type="project" value="UniProtKB-KW"/>
</dbReference>
<dbReference type="CDD" id="cd18793">
    <property type="entry name" value="SF2_C_SNF"/>
    <property type="match status" value="1"/>
</dbReference>
<dbReference type="GO" id="GO:0006281">
    <property type="term" value="P:DNA repair"/>
    <property type="evidence" value="ECO:0007669"/>
    <property type="project" value="TreeGrafter"/>
</dbReference>
<dbReference type="InterPro" id="IPR049730">
    <property type="entry name" value="SNF2/RAD54-like_C"/>
</dbReference>
<dbReference type="InterPro" id="IPR001650">
    <property type="entry name" value="Helicase_C-like"/>
</dbReference>
<keyword evidence="2" id="KW-0378">Hydrolase</keyword>
<dbReference type="GO" id="GO:0008094">
    <property type="term" value="F:ATP-dependent activity, acting on DNA"/>
    <property type="evidence" value="ECO:0007669"/>
    <property type="project" value="TreeGrafter"/>
</dbReference>
<dbReference type="Pfam" id="PF00271">
    <property type="entry name" value="Helicase_C"/>
    <property type="match status" value="1"/>
</dbReference>
<dbReference type="InterPro" id="IPR027417">
    <property type="entry name" value="P-loop_NTPase"/>
</dbReference>
<dbReference type="PANTHER" id="PTHR45626:SF51">
    <property type="entry name" value="SNF2-RELATED DOMAIN-CONTAINING PROTEIN"/>
    <property type="match status" value="1"/>
</dbReference>
<keyword evidence="6" id="KW-1185">Reference proteome</keyword>
<evidence type="ECO:0000259" key="4">
    <source>
        <dbReference type="PROSITE" id="PS51194"/>
    </source>
</evidence>
<evidence type="ECO:0000256" key="1">
    <source>
        <dbReference type="ARBA" id="ARBA00022741"/>
    </source>
</evidence>
<dbReference type="STRING" id="361077.A0A151Z8S7"/>
<sequence>MSTDMAAFGINLTAANYIFIMDPIWSISVEQQAIARAQRIGQKKQVYVEKIMISNSLDDYFLKVNSKHPINTNDNSNNNNLDLDIEQSNDFLSSNNRNETESKKVKYLLKNLNFIKHPFLEDPRVDKIGMTDLENFIEQLKINTIAATVSNSVEITMDILPTTLPPPPENNTQ</sequence>
<dbReference type="GO" id="GO:0005524">
    <property type="term" value="F:ATP binding"/>
    <property type="evidence" value="ECO:0007669"/>
    <property type="project" value="UniProtKB-KW"/>
</dbReference>
<evidence type="ECO:0000313" key="6">
    <source>
        <dbReference type="Proteomes" id="UP000076078"/>
    </source>
</evidence>
<dbReference type="OrthoDB" id="2801544at2759"/>
<dbReference type="SUPFAM" id="SSF52540">
    <property type="entry name" value="P-loop containing nucleoside triphosphate hydrolases"/>
    <property type="match status" value="1"/>
</dbReference>
<organism evidence="5 6">
    <name type="scientific">Tieghemostelium lacteum</name>
    <name type="common">Slime mold</name>
    <name type="synonym">Dictyostelium lacteum</name>
    <dbReference type="NCBI Taxonomy" id="361077"/>
    <lineage>
        <taxon>Eukaryota</taxon>
        <taxon>Amoebozoa</taxon>
        <taxon>Evosea</taxon>
        <taxon>Eumycetozoa</taxon>
        <taxon>Dictyostelia</taxon>
        <taxon>Dictyosteliales</taxon>
        <taxon>Raperosteliaceae</taxon>
        <taxon>Tieghemostelium</taxon>
    </lineage>
</organism>
<name>A0A151Z8S7_TIELA</name>
<dbReference type="Gene3D" id="3.40.50.300">
    <property type="entry name" value="P-loop containing nucleotide triphosphate hydrolases"/>
    <property type="match status" value="1"/>
</dbReference>
<feature type="domain" description="Helicase C-terminal" evidence="4">
    <location>
        <begin position="1"/>
        <end position="76"/>
    </location>
</feature>
<evidence type="ECO:0000256" key="2">
    <source>
        <dbReference type="ARBA" id="ARBA00022801"/>
    </source>
</evidence>
<accession>A0A151Z8S7</accession>
<comment type="caution">
    <text evidence="5">The sequence shown here is derived from an EMBL/GenBank/DDBJ whole genome shotgun (WGS) entry which is preliminary data.</text>
</comment>
<dbReference type="InterPro" id="IPR050628">
    <property type="entry name" value="SNF2_RAD54_helicase_TF"/>
</dbReference>
<evidence type="ECO:0000313" key="5">
    <source>
        <dbReference type="EMBL" id="KYQ90363.1"/>
    </source>
</evidence>
<dbReference type="EMBL" id="LODT01000037">
    <property type="protein sequence ID" value="KYQ90363.1"/>
    <property type="molecule type" value="Genomic_DNA"/>
</dbReference>
<proteinExistence type="predicted"/>
<keyword evidence="1" id="KW-0547">Nucleotide-binding</keyword>